<evidence type="ECO:0000313" key="3">
    <source>
        <dbReference type="Proteomes" id="UP000276776"/>
    </source>
</evidence>
<evidence type="ECO:0000313" key="4">
    <source>
        <dbReference type="WBParaSite" id="TCLT_0000849101-mRNA-1"/>
    </source>
</evidence>
<keyword evidence="3" id="KW-1185">Reference proteome</keyword>
<organism evidence="4">
    <name type="scientific">Thelazia callipaeda</name>
    <name type="common">Oriental eyeworm</name>
    <name type="synonym">Parasitic nematode</name>
    <dbReference type="NCBI Taxonomy" id="103827"/>
    <lineage>
        <taxon>Eukaryota</taxon>
        <taxon>Metazoa</taxon>
        <taxon>Ecdysozoa</taxon>
        <taxon>Nematoda</taxon>
        <taxon>Chromadorea</taxon>
        <taxon>Rhabditida</taxon>
        <taxon>Spirurina</taxon>
        <taxon>Spiruromorpha</taxon>
        <taxon>Thelazioidea</taxon>
        <taxon>Thelaziidae</taxon>
        <taxon>Thelazia</taxon>
    </lineage>
</organism>
<dbReference type="OMA" id="KWHLVAF"/>
<sequence length="195" mass="22713">MIFIHNPLPPDRQLRMDMENRHNDHNKECDITRFVITGIFLYTLTSSFIIILNYPISLTAIVIPLIVLVHTIVVLRGNRRRNLWPCIFIAFTGFTLKSVAIMLFFIIYPLRSEEITSKIIQTYKKSSAFGWSRIKERAVFFGVLFAAEFILLILTCFLHWHLMAFCDLSPANTILTETADRTERKRRKTGRGHPL</sequence>
<proteinExistence type="predicted"/>
<dbReference type="WBParaSite" id="TCLT_0000849101-mRNA-1">
    <property type="protein sequence ID" value="TCLT_0000849101-mRNA-1"/>
    <property type="gene ID" value="TCLT_0000849101"/>
</dbReference>
<feature type="transmembrane region" description="Helical" evidence="1">
    <location>
        <begin position="31"/>
        <end position="52"/>
    </location>
</feature>
<dbReference type="Proteomes" id="UP000276776">
    <property type="component" value="Unassembled WGS sequence"/>
</dbReference>
<keyword evidence="1" id="KW-0812">Transmembrane</keyword>
<dbReference type="EMBL" id="UYYF01004638">
    <property type="protein sequence ID" value="VDN06043.1"/>
    <property type="molecule type" value="Genomic_DNA"/>
</dbReference>
<keyword evidence="1" id="KW-0472">Membrane</keyword>
<feature type="transmembrane region" description="Helical" evidence="1">
    <location>
        <begin position="138"/>
        <end position="160"/>
    </location>
</feature>
<evidence type="ECO:0000256" key="1">
    <source>
        <dbReference type="SAM" id="Phobius"/>
    </source>
</evidence>
<feature type="transmembrane region" description="Helical" evidence="1">
    <location>
        <begin position="58"/>
        <end position="75"/>
    </location>
</feature>
<dbReference type="AlphaFoldDB" id="A0A0N5D642"/>
<evidence type="ECO:0000313" key="2">
    <source>
        <dbReference type="EMBL" id="VDN06043.1"/>
    </source>
</evidence>
<accession>A0A0N5D642</accession>
<reference evidence="2 3" key="2">
    <citation type="submission" date="2018-11" db="EMBL/GenBank/DDBJ databases">
        <authorList>
            <consortium name="Pathogen Informatics"/>
        </authorList>
    </citation>
    <scope>NUCLEOTIDE SEQUENCE [LARGE SCALE GENOMIC DNA]</scope>
</reference>
<reference evidence="4" key="1">
    <citation type="submission" date="2017-02" db="UniProtKB">
        <authorList>
            <consortium name="WormBaseParasite"/>
        </authorList>
    </citation>
    <scope>IDENTIFICATION</scope>
</reference>
<gene>
    <name evidence="2" type="ORF">TCLT_LOCUS8480</name>
</gene>
<keyword evidence="1" id="KW-1133">Transmembrane helix</keyword>
<name>A0A0N5D642_THECL</name>
<protein>
    <submittedName>
        <fullName evidence="2 4">Uncharacterized protein</fullName>
    </submittedName>
</protein>
<feature type="transmembrane region" description="Helical" evidence="1">
    <location>
        <begin position="87"/>
        <end position="108"/>
    </location>
</feature>
<dbReference type="OrthoDB" id="5847726at2759"/>